<name>A0AAE3VV36_9ACTN</name>
<protein>
    <submittedName>
        <fullName evidence="5">Intracellular protease/amidase</fullName>
    </submittedName>
</protein>
<keyword evidence="5" id="KW-0645">Protease</keyword>
<comment type="similarity">
    <text evidence="3">Belongs to the peptidase C56 family. HSP31-like subfamily.</text>
</comment>
<keyword evidence="1" id="KW-0346">Stress response</keyword>
<dbReference type="GO" id="GO:0019172">
    <property type="term" value="F:glyoxalase III activity"/>
    <property type="evidence" value="ECO:0007669"/>
    <property type="project" value="TreeGrafter"/>
</dbReference>
<evidence type="ECO:0000259" key="4">
    <source>
        <dbReference type="Pfam" id="PF01965"/>
    </source>
</evidence>
<keyword evidence="6" id="KW-1185">Reference proteome</keyword>
<dbReference type="GO" id="GO:0019243">
    <property type="term" value="P:methylglyoxal catabolic process to D-lactate via S-lactoyl-glutathione"/>
    <property type="evidence" value="ECO:0007669"/>
    <property type="project" value="TreeGrafter"/>
</dbReference>
<dbReference type="InterPro" id="IPR029062">
    <property type="entry name" value="Class_I_gatase-like"/>
</dbReference>
<dbReference type="GO" id="GO:0006508">
    <property type="term" value="P:proteolysis"/>
    <property type="evidence" value="ECO:0007669"/>
    <property type="project" value="UniProtKB-KW"/>
</dbReference>
<reference evidence="5 6" key="1">
    <citation type="submission" date="2023-07" db="EMBL/GenBank/DDBJ databases">
        <title>Sequencing the genomes of 1000 actinobacteria strains.</title>
        <authorList>
            <person name="Klenk H.-P."/>
        </authorList>
    </citation>
    <scope>NUCLEOTIDE SEQUENCE [LARGE SCALE GENOMIC DNA]</scope>
    <source>
        <strain evidence="5 6">DSM 44709</strain>
    </source>
</reference>
<dbReference type="EMBL" id="JAUSUZ010000001">
    <property type="protein sequence ID" value="MDQ0364583.1"/>
    <property type="molecule type" value="Genomic_DNA"/>
</dbReference>
<evidence type="ECO:0000256" key="2">
    <source>
        <dbReference type="ARBA" id="ARBA00023239"/>
    </source>
</evidence>
<sequence length="235" mass="24102">MPSVLMVVTAADTLTLADGTAHRTGFWAEEVAASHRILRDGGVDVRIATPGGRPAPVDPVSLDSRGGVGEAEAAEFRAYLDSIADELGAPLALADASAGDYDAIYLPGGHGPMTDLATDPDLARLLAEADARKLTIAALCHGPAGLVSATGPDGGFLFAGRRLTVFTDEEERQGGTGEGTPWWVESRLRDLGAVIAAGPAWSSTVVTDGNLITGQNPQSSADTARTVLAALTKGE</sequence>
<dbReference type="CDD" id="cd03141">
    <property type="entry name" value="GATase1_Hsp31_like"/>
    <property type="match status" value="1"/>
</dbReference>
<evidence type="ECO:0000313" key="6">
    <source>
        <dbReference type="Proteomes" id="UP001240236"/>
    </source>
</evidence>
<keyword evidence="2" id="KW-0456">Lyase</keyword>
<keyword evidence="5" id="KW-0378">Hydrolase</keyword>
<evidence type="ECO:0000313" key="5">
    <source>
        <dbReference type="EMBL" id="MDQ0364583.1"/>
    </source>
</evidence>
<dbReference type="GO" id="GO:0005737">
    <property type="term" value="C:cytoplasm"/>
    <property type="evidence" value="ECO:0007669"/>
    <property type="project" value="TreeGrafter"/>
</dbReference>
<dbReference type="AlphaFoldDB" id="A0AAE3VV36"/>
<dbReference type="PANTHER" id="PTHR48094">
    <property type="entry name" value="PROTEIN/NUCLEIC ACID DEGLYCASE DJ-1-RELATED"/>
    <property type="match status" value="1"/>
</dbReference>
<dbReference type="Proteomes" id="UP001240236">
    <property type="component" value="Unassembled WGS sequence"/>
</dbReference>
<dbReference type="InterPro" id="IPR002818">
    <property type="entry name" value="DJ-1/PfpI"/>
</dbReference>
<organism evidence="5 6">
    <name type="scientific">Catenuloplanes indicus</name>
    <dbReference type="NCBI Taxonomy" id="137267"/>
    <lineage>
        <taxon>Bacteria</taxon>
        <taxon>Bacillati</taxon>
        <taxon>Actinomycetota</taxon>
        <taxon>Actinomycetes</taxon>
        <taxon>Micromonosporales</taxon>
        <taxon>Micromonosporaceae</taxon>
        <taxon>Catenuloplanes</taxon>
    </lineage>
</organism>
<dbReference type="GO" id="GO:0008233">
    <property type="term" value="F:peptidase activity"/>
    <property type="evidence" value="ECO:0007669"/>
    <property type="project" value="UniProtKB-KW"/>
</dbReference>
<dbReference type="PANTHER" id="PTHR48094:SF11">
    <property type="entry name" value="GLUTATHIONE-INDEPENDENT GLYOXALASE HSP31-RELATED"/>
    <property type="match status" value="1"/>
</dbReference>
<dbReference type="RefSeq" id="WP_307236103.1">
    <property type="nucleotide sequence ID" value="NZ_JAUSUZ010000001.1"/>
</dbReference>
<evidence type="ECO:0000256" key="1">
    <source>
        <dbReference type="ARBA" id="ARBA00023016"/>
    </source>
</evidence>
<dbReference type="Pfam" id="PF01965">
    <property type="entry name" value="DJ-1_PfpI"/>
    <property type="match status" value="1"/>
</dbReference>
<evidence type="ECO:0000256" key="3">
    <source>
        <dbReference type="ARBA" id="ARBA00038493"/>
    </source>
</evidence>
<accession>A0AAE3VV36</accession>
<dbReference type="Gene3D" id="3.40.50.880">
    <property type="match status" value="1"/>
</dbReference>
<gene>
    <name evidence="5" type="ORF">J2S42_001252</name>
</gene>
<comment type="caution">
    <text evidence="5">The sequence shown here is derived from an EMBL/GenBank/DDBJ whole genome shotgun (WGS) entry which is preliminary data.</text>
</comment>
<dbReference type="SUPFAM" id="SSF52317">
    <property type="entry name" value="Class I glutamine amidotransferase-like"/>
    <property type="match status" value="1"/>
</dbReference>
<dbReference type="InterPro" id="IPR050325">
    <property type="entry name" value="Prot/Nucl_acid_deglycase"/>
</dbReference>
<feature type="domain" description="DJ-1/PfpI" evidence="4">
    <location>
        <begin position="90"/>
        <end position="229"/>
    </location>
</feature>
<proteinExistence type="inferred from homology"/>